<reference evidence="2 3" key="1">
    <citation type="submission" date="2017-09" db="EMBL/GenBank/DDBJ databases">
        <title>Genome sequences of Natrinema ejinorence JCM 13890T.</title>
        <authorList>
            <person name="Roh S.W."/>
            <person name="Kim Y.B."/>
            <person name="Kim J.Y."/>
        </authorList>
    </citation>
    <scope>NUCLEOTIDE SEQUENCE [LARGE SCALE GENOMIC DNA]</scope>
    <source>
        <strain evidence="2 3">JCM 13890</strain>
    </source>
</reference>
<keyword evidence="1" id="KW-1133">Transmembrane helix</keyword>
<dbReference type="AlphaFoldDB" id="A0A2A5QPZ8"/>
<comment type="caution">
    <text evidence="2">The sequence shown here is derived from an EMBL/GenBank/DDBJ whole genome shotgun (WGS) entry which is preliminary data.</text>
</comment>
<dbReference type="Proteomes" id="UP000219689">
    <property type="component" value="Unassembled WGS sequence"/>
</dbReference>
<feature type="transmembrane region" description="Helical" evidence="1">
    <location>
        <begin position="58"/>
        <end position="80"/>
    </location>
</feature>
<gene>
    <name evidence="2" type="ORF">CP557_20245</name>
</gene>
<dbReference type="OrthoDB" id="192622at2157"/>
<keyword evidence="3" id="KW-1185">Reference proteome</keyword>
<evidence type="ECO:0000256" key="1">
    <source>
        <dbReference type="SAM" id="Phobius"/>
    </source>
</evidence>
<sequence>MSEQYEPNRREDDAPQSAGFFRLDRLSTAMLVVTGLALGATYGPFLLGAEWTLLGYPWLLLSQPFVMVVLGGLFVTATYYGERRQEVRS</sequence>
<evidence type="ECO:0000313" key="3">
    <source>
        <dbReference type="Proteomes" id="UP000219689"/>
    </source>
</evidence>
<accession>A0A2A5QPZ8</accession>
<feature type="transmembrane region" description="Helical" evidence="1">
    <location>
        <begin position="26"/>
        <end position="46"/>
    </location>
</feature>
<proteinExistence type="predicted"/>
<dbReference type="RefSeq" id="WP_097381831.1">
    <property type="nucleotide sequence ID" value="NZ_NXNI01000002.1"/>
</dbReference>
<evidence type="ECO:0000313" key="2">
    <source>
        <dbReference type="EMBL" id="PCR88813.1"/>
    </source>
</evidence>
<organism evidence="2 3">
    <name type="scientific">Natrinema ejinorense</name>
    <dbReference type="NCBI Taxonomy" id="373386"/>
    <lineage>
        <taxon>Archaea</taxon>
        <taxon>Methanobacteriati</taxon>
        <taxon>Methanobacteriota</taxon>
        <taxon>Stenosarchaea group</taxon>
        <taxon>Halobacteria</taxon>
        <taxon>Halobacteriales</taxon>
        <taxon>Natrialbaceae</taxon>
        <taxon>Natrinema</taxon>
    </lineage>
</organism>
<dbReference type="EMBL" id="NXNI01000002">
    <property type="protein sequence ID" value="PCR88813.1"/>
    <property type="molecule type" value="Genomic_DNA"/>
</dbReference>
<keyword evidence="1" id="KW-0472">Membrane</keyword>
<protein>
    <submittedName>
        <fullName evidence="2">Uncharacterized protein</fullName>
    </submittedName>
</protein>
<name>A0A2A5QPZ8_9EURY</name>
<keyword evidence="1" id="KW-0812">Transmembrane</keyword>